<dbReference type="RefSeq" id="WP_159724851.1">
    <property type="nucleotide sequence ID" value="NZ_LR732744.1"/>
</dbReference>
<evidence type="ECO:0000313" key="1">
    <source>
        <dbReference type="EMBL" id="VXA54698.1"/>
    </source>
</evidence>
<reference evidence="1 2" key="1">
    <citation type="submission" date="2019-10" db="EMBL/GenBank/DDBJ databases">
        <authorList>
            <person name="Karimi E."/>
        </authorList>
    </citation>
    <scope>NUCLEOTIDE SEQUENCE [LARGE SCALE GENOMIC DNA]</scope>
    <source>
        <strain evidence="1">Acinetobacter sp. 8BE</strain>
    </source>
</reference>
<dbReference type="NCBIfam" id="TIGR04111">
    <property type="entry name" value="BcepMu_gp16"/>
    <property type="match status" value="1"/>
</dbReference>
<sequence>MTSEVALTKAEVKKNLNAQGKTLKQFALENNFDPNDVYRVMTGARKGFYGKGHEIAVALGLKVIPKPTEID</sequence>
<evidence type="ECO:0000313" key="2">
    <source>
        <dbReference type="Proteomes" id="UP000430404"/>
    </source>
</evidence>
<organism evidence="1 2">
    <name type="scientific">Acinetobacter proteolyticus</name>
    <dbReference type="NCBI Taxonomy" id="1776741"/>
    <lineage>
        <taxon>Bacteria</taxon>
        <taxon>Pseudomonadati</taxon>
        <taxon>Pseudomonadota</taxon>
        <taxon>Gammaproteobacteria</taxon>
        <taxon>Moraxellales</taxon>
        <taxon>Moraxellaceae</taxon>
        <taxon>Acinetobacter</taxon>
    </lineage>
</organism>
<dbReference type="EMBL" id="CABWKZ010000010">
    <property type="protein sequence ID" value="VXA54698.1"/>
    <property type="molecule type" value="Genomic_DNA"/>
</dbReference>
<dbReference type="InterPro" id="IPR026365">
    <property type="entry name" value="BcepMu_gp16"/>
</dbReference>
<name>A0A653K1U3_9GAMM</name>
<dbReference type="AlphaFoldDB" id="A0A653K1U3"/>
<proteinExistence type="predicted"/>
<evidence type="ECO:0008006" key="3">
    <source>
        <dbReference type="Google" id="ProtNLM"/>
    </source>
</evidence>
<protein>
    <recommendedName>
        <fullName evidence="3">DNA-binding protein</fullName>
    </recommendedName>
</protein>
<dbReference type="Proteomes" id="UP000430404">
    <property type="component" value="Unassembled WGS sequence"/>
</dbReference>
<gene>
    <name evidence="1" type="ORF">ACI8B_180169</name>
</gene>
<accession>A0A653K1U3</accession>